<dbReference type="GO" id="GO:0005509">
    <property type="term" value="F:calcium ion binding"/>
    <property type="evidence" value="ECO:0007669"/>
    <property type="project" value="InterPro"/>
</dbReference>
<dbReference type="OrthoDB" id="265839at2759"/>
<protein>
    <recommendedName>
        <fullName evidence="3">EF-hand domain-containing protein</fullName>
    </recommendedName>
</protein>
<feature type="compositionally biased region" description="Polar residues" evidence="2">
    <location>
        <begin position="192"/>
        <end position="208"/>
    </location>
</feature>
<evidence type="ECO:0000313" key="5">
    <source>
        <dbReference type="Proteomes" id="UP000419144"/>
    </source>
</evidence>
<dbReference type="PROSITE" id="PS00018">
    <property type="entry name" value="EF_HAND_1"/>
    <property type="match status" value="1"/>
</dbReference>
<feature type="region of interest" description="Disordered" evidence="2">
    <location>
        <begin position="146"/>
        <end position="223"/>
    </location>
</feature>
<comment type="caution">
    <text evidence="4">The sequence shown here is derived from an EMBL/GenBank/DDBJ whole genome shotgun (WGS) entry which is preliminary data.</text>
</comment>
<dbReference type="VEuPathDB" id="TriTrypDB:LtaPh_2306400"/>
<evidence type="ECO:0000259" key="3">
    <source>
        <dbReference type="PROSITE" id="PS50222"/>
    </source>
</evidence>
<dbReference type="SUPFAM" id="SSF47473">
    <property type="entry name" value="EF-hand"/>
    <property type="match status" value="1"/>
</dbReference>
<keyword evidence="5" id="KW-1185">Reference proteome</keyword>
<dbReference type="PROSITE" id="PS50222">
    <property type="entry name" value="EF_HAND_2"/>
    <property type="match status" value="1"/>
</dbReference>
<reference evidence="4" key="1">
    <citation type="submission" date="2019-11" db="EMBL/GenBank/DDBJ databases">
        <title>Leishmania tarentolae CDS.</title>
        <authorList>
            <person name="Goto Y."/>
            <person name="Yamagishi J."/>
        </authorList>
    </citation>
    <scope>NUCLEOTIDE SEQUENCE [LARGE SCALE GENOMIC DNA]</scope>
    <source>
        <strain evidence="4">Parrot Tar II</strain>
    </source>
</reference>
<dbReference type="InterPro" id="IPR018247">
    <property type="entry name" value="EF_Hand_1_Ca_BS"/>
</dbReference>
<dbReference type="InterPro" id="IPR011992">
    <property type="entry name" value="EF-hand-dom_pair"/>
</dbReference>
<dbReference type="AlphaFoldDB" id="A0A640KI25"/>
<dbReference type="EMBL" id="BLBS01000030">
    <property type="protein sequence ID" value="GET88704.1"/>
    <property type="molecule type" value="Genomic_DNA"/>
</dbReference>
<gene>
    <name evidence="4" type="ORF">LtaPh_2306400</name>
</gene>
<keyword evidence="1" id="KW-0106">Calcium</keyword>
<organism evidence="4 5">
    <name type="scientific">Leishmania tarentolae</name>
    <name type="common">Sauroleishmania tarentolae</name>
    <dbReference type="NCBI Taxonomy" id="5689"/>
    <lineage>
        <taxon>Eukaryota</taxon>
        <taxon>Discoba</taxon>
        <taxon>Euglenozoa</taxon>
        <taxon>Kinetoplastea</taxon>
        <taxon>Metakinetoplastina</taxon>
        <taxon>Trypanosomatida</taxon>
        <taxon>Trypanosomatidae</taxon>
        <taxon>Leishmaniinae</taxon>
        <taxon>Leishmania</taxon>
        <taxon>lizard Leishmania</taxon>
    </lineage>
</organism>
<dbReference type="Proteomes" id="UP000419144">
    <property type="component" value="Unassembled WGS sequence"/>
</dbReference>
<sequence>MKNALFYRPSPPFLFYHLPSSHSCFSCSVGGCGSHTNRLAPACARKQYSQTYSSSGLPEEMPRTAESVAELARRYYLTTALVEEAGRLFDTYAVSGEDQPANSNTEPFITASGLQRLMVKMGTPVSQQDVIALLRFIGSAAAVPVKEDVEPSDGPVNGQQGPTGKGTRSPAVGTGSATQQPSSRQRKKKNEATTQKTNAKETSTSSIRIGTGHSAGCGTSSEGVSASSLSVAAPLLGVAPPSEVAVEGMDFSAFVYFLLVYPELSQRTSEMASTTSASSAAGQCSLHVSIQDLFDRVDVDADGVWSMHDLRHTAEVCVMEDDGLLQEDPDLCRLAEMHPAEFAVALHDLDVDGDGVVTLDDVRQALY</sequence>
<accession>A0A640KI25</accession>
<evidence type="ECO:0000256" key="1">
    <source>
        <dbReference type="ARBA" id="ARBA00022837"/>
    </source>
</evidence>
<dbReference type="Gene3D" id="1.10.238.10">
    <property type="entry name" value="EF-hand"/>
    <property type="match status" value="1"/>
</dbReference>
<dbReference type="InterPro" id="IPR002048">
    <property type="entry name" value="EF_hand_dom"/>
</dbReference>
<evidence type="ECO:0000256" key="2">
    <source>
        <dbReference type="SAM" id="MobiDB-lite"/>
    </source>
</evidence>
<proteinExistence type="predicted"/>
<dbReference type="PROSITE" id="PS51257">
    <property type="entry name" value="PROKAR_LIPOPROTEIN"/>
    <property type="match status" value="1"/>
</dbReference>
<feature type="domain" description="EF-hand" evidence="3">
    <location>
        <begin position="337"/>
        <end position="367"/>
    </location>
</feature>
<evidence type="ECO:0000313" key="4">
    <source>
        <dbReference type="EMBL" id="GET88704.1"/>
    </source>
</evidence>
<name>A0A640KI25_LEITA</name>